<reference evidence="4 5" key="1">
    <citation type="journal article" date="2010" name="Proc. Natl. Acad. Sci. U.S.A.">
        <title>Insights into evolution of multicellular fungi from the assembled chromosomes of the mushroom Coprinopsis cinerea (Coprinus cinereus).</title>
        <authorList>
            <person name="Stajich J.E."/>
            <person name="Wilke S.K."/>
            <person name="Ahren D."/>
            <person name="Au C.H."/>
            <person name="Birren B.W."/>
            <person name="Borodovsky M."/>
            <person name="Burns C."/>
            <person name="Canback B."/>
            <person name="Casselton L.A."/>
            <person name="Cheng C.K."/>
            <person name="Deng J."/>
            <person name="Dietrich F.S."/>
            <person name="Fargo D.C."/>
            <person name="Farman M.L."/>
            <person name="Gathman A.C."/>
            <person name="Goldberg J."/>
            <person name="Guigo R."/>
            <person name="Hoegger P.J."/>
            <person name="Hooker J.B."/>
            <person name="Huggins A."/>
            <person name="James T.Y."/>
            <person name="Kamada T."/>
            <person name="Kilaru S."/>
            <person name="Kodira C."/>
            <person name="Kues U."/>
            <person name="Kupfer D."/>
            <person name="Kwan H.S."/>
            <person name="Lomsadze A."/>
            <person name="Li W."/>
            <person name="Lilly W.W."/>
            <person name="Ma L.J."/>
            <person name="Mackey A.J."/>
            <person name="Manning G."/>
            <person name="Martin F."/>
            <person name="Muraguchi H."/>
            <person name="Natvig D.O."/>
            <person name="Palmerini H."/>
            <person name="Ramesh M.A."/>
            <person name="Rehmeyer C.J."/>
            <person name="Roe B.A."/>
            <person name="Shenoy N."/>
            <person name="Stanke M."/>
            <person name="Ter-Hovhannisyan V."/>
            <person name="Tunlid A."/>
            <person name="Velagapudi R."/>
            <person name="Vision T.J."/>
            <person name="Zeng Q."/>
            <person name="Zolan M.E."/>
            <person name="Pukkila P.J."/>
        </authorList>
    </citation>
    <scope>NUCLEOTIDE SEQUENCE [LARGE SCALE GENOMIC DNA]</scope>
    <source>
        <strain evidence="5">Okayama-7 / 130 / ATCC MYA-4618 / FGSC 9003</strain>
    </source>
</reference>
<dbReference type="Gene3D" id="2.40.40.10">
    <property type="entry name" value="RlpA-like domain"/>
    <property type="match status" value="1"/>
</dbReference>
<evidence type="ECO:0000256" key="3">
    <source>
        <dbReference type="SAM" id="SignalP"/>
    </source>
</evidence>
<dbReference type="GeneID" id="6007270"/>
<dbReference type="PANTHER" id="PTHR31836">
    <property type="match status" value="1"/>
</dbReference>
<evidence type="ECO:0008006" key="6">
    <source>
        <dbReference type="Google" id="ProtNLM"/>
    </source>
</evidence>
<proteinExistence type="predicted"/>
<dbReference type="OrthoDB" id="623670at2759"/>
<feature type="region of interest" description="Disordered" evidence="2">
    <location>
        <begin position="40"/>
        <end position="70"/>
    </location>
</feature>
<dbReference type="InterPro" id="IPR036908">
    <property type="entry name" value="RlpA-like_sf"/>
</dbReference>
<feature type="compositionally biased region" description="Pro residues" evidence="2">
    <location>
        <begin position="179"/>
        <end position="212"/>
    </location>
</feature>
<evidence type="ECO:0000256" key="1">
    <source>
        <dbReference type="ARBA" id="ARBA00022729"/>
    </source>
</evidence>
<dbReference type="EMBL" id="AACS02000003">
    <property type="protein sequence ID" value="EAU90886.1"/>
    <property type="molecule type" value="Genomic_DNA"/>
</dbReference>
<feature type="chain" id="PRO_5002726291" description="RlpA-like protein double-psi beta-barrel domain-containing protein" evidence="3">
    <location>
        <begin position="19"/>
        <end position="289"/>
    </location>
</feature>
<dbReference type="InParanoid" id="A8N7L6"/>
<dbReference type="Proteomes" id="UP000001861">
    <property type="component" value="Unassembled WGS sequence"/>
</dbReference>
<feature type="signal peptide" evidence="3">
    <location>
        <begin position="1"/>
        <end position="18"/>
    </location>
</feature>
<dbReference type="SUPFAM" id="SSF50685">
    <property type="entry name" value="Barwin-like endoglucanases"/>
    <property type="match status" value="1"/>
</dbReference>
<dbReference type="AlphaFoldDB" id="A8N7L6"/>
<dbReference type="RefSeq" id="XP_001830822.1">
    <property type="nucleotide sequence ID" value="XM_001830770.1"/>
</dbReference>
<dbReference type="PANTHER" id="PTHR31836:SF28">
    <property type="entry name" value="SRCR DOMAIN-CONTAINING PROTEIN-RELATED"/>
    <property type="match status" value="1"/>
</dbReference>
<dbReference type="KEGG" id="cci:CC1G_02273"/>
<comment type="caution">
    <text evidence="4">The sequence shown here is derived from an EMBL/GenBank/DDBJ whole genome shotgun (WGS) entry which is preliminary data.</text>
</comment>
<evidence type="ECO:0000256" key="2">
    <source>
        <dbReference type="SAM" id="MobiDB-lite"/>
    </source>
</evidence>
<name>A8N7L6_COPC7</name>
<dbReference type="CDD" id="cd22191">
    <property type="entry name" value="DPBB_RlpA_EXP_N-like"/>
    <property type="match status" value="1"/>
</dbReference>
<sequence>MLLKLPALLSLLVLGATATPRAHNSASSSHHRRLLKVRGSPPALDEVPANSNPVQLEERDLSSSNTTHTKRQGQFTEFSWYDTQTGNAGACGRFLLNSEFVVARRQAEFNAATDCGRAIRINYGGKSAVAIIEDSCPGCHPGRGFDLSRGLFEFFEFDAQRVGVIHGTWEWADGAGGGPAPPPPSPTPDPPAPPPPPPSSEPPAPSPTPEPPTSEEWVPPSTSVRPSSSVTPSSTRSPSSSAVPSSSVSGASLRPTDFPEPGAVNNLNSLGVVFVEMGSVAAYRGVFTE</sequence>
<keyword evidence="5" id="KW-1185">Reference proteome</keyword>
<organism evidence="4 5">
    <name type="scientific">Coprinopsis cinerea (strain Okayama-7 / 130 / ATCC MYA-4618 / FGSC 9003)</name>
    <name type="common">Inky cap fungus</name>
    <name type="synonym">Hormographiella aspergillata</name>
    <dbReference type="NCBI Taxonomy" id="240176"/>
    <lineage>
        <taxon>Eukaryota</taxon>
        <taxon>Fungi</taxon>
        <taxon>Dikarya</taxon>
        <taxon>Basidiomycota</taxon>
        <taxon>Agaricomycotina</taxon>
        <taxon>Agaricomycetes</taxon>
        <taxon>Agaricomycetidae</taxon>
        <taxon>Agaricales</taxon>
        <taxon>Agaricineae</taxon>
        <taxon>Psathyrellaceae</taxon>
        <taxon>Coprinopsis</taxon>
    </lineage>
</organism>
<feature type="compositionally biased region" description="Low complexity" evidence="2">
    <location>
        <begin position="214"/>
        <end position="249"/>
    </location>
</feature>
<evidence type="ECO:0000313" key="4">
    <source>
        <dbReference type="EMBL" id="EAU90886.1"/>
    </source>
</evidence>
<dbReference type="VEuPathDB" id="FungiDB:CC1G_02273"/>
<gene>
    <name evidence="4" type="ORF">CC1G_02273</name>
</gene>
<keyword evidence="1 3" id="KW-0732">Signal</keyword>
<dbReference type="InterPro" id="IPR051477">
    <property type="entry name" value="Expansin_CellWall"/>
</dbReference>
<accession>A8N7L6</accession>
<feature type="region of interest" description="Disordered" evidence="2">
    <location>
        <begin position="170"/>
        <end position="265"/>
    </location>
</feature>
<dbReference type="OMA" id="VFPITWW"/>
<protein>
    <recommendedName>
        <fullName evidence="6">RlpA-like protein double-psi beta-barrel domain-containing protein</fullName>
    </recommendedName>
</protein>
<evidence type="ECO:0000313" key="5">
    <source>
        <dbReference type="Proteomes" id="UP000001861"/>
    </source>
</evidence>